<dbReference type="InterPro" id="IPR057727">
    <property type="entry name" value="WCX_dom"/>
</dbReference>
<dbReference type="InterPro" id="IPR013196">
    <property type="entry name" value="HTH_11"/>
</dbReference>
<dbReference type="OrthoDB" id="9815009at2"/>
<feature type="domain" description="WYL" evidence="2">
    <location>
        <begin position="145"/>
        <end position="213"/>
    </location>
</feature>
<dbReference type="PANTHER" id="PTHR34580">
    <property type="match status" value="1"/>
</dbReference>
<dbReference type="InterPro" id="IPR036388">
    <property type="entry name" value="WH-like_DNA-bd_sf"/>
</dbReference>
<sequence length="326" mass="37689">MVDISYRLRSKAARLRNLEHKLYNAPPQGWSVIELAKQCGVNRRTIYRDLEALSAAGVPIWEHNGKYGIDRNTYLATVRLNLHEAVALFFAARLLSHHSDEHNPHIVTALDQLAAGLPDQTIAGHMARLASIVRERPPNPHYVHTLELLTRAWADRQMVRIRYRAPNRPLTERDIAPYFLEVVRTTPGVYVIAYDRLRNDLRTFKLERIEHAQLLDERFDIPAAFDPYERLAQAWEVMHETAVAIHLRFSPAVAPRIRETRWHHSQRLIDNADGSCDLHLTVAGIREILGWVLSWGPDVQVLAPPELRDTVIDYARRLLARYQQDW</sequence>
<evidence type="ECO:0000259" key="3">
    <source>
        <dbReference type="Pfam" id="PF25583"/>
    </source>
</evidence>
<dbReference type="InterPro" id="IPR028349">
    <property type="entry name" value="PafC-like"/>
</dbReference>
<gene>
    <name evidence="4" type="ordered locus">Cagg_3075</name>
</gene>
<dbReference type="Pfam" id="PF08279">
    <property type="entry name" value="HTH_11"/>
    <property type="match status" value="1"/>
</dbReference>
<organism evidence="4 5">
    <name type="scientific">Chloroflexus aggregans (strain MD-66 / DSM 9485)</name>
    <dbReference type="NCBI Taxonomy" id="326427"/>
    <lineage>
        <taxon>Bacteria</taxon>
        <taxon>Bacillati</taxon>
        <taxon>Chloroflexota</taxon>
        <taxon>Chloroflexia</taxon>
        <taxon>Chloroflexales</taxon>
        <taxon>Chloroflexineae</taxon>
        <taxon>Chloroflexaceae</taxon>
        <taxon>Chloroflexus</taxon>
    </lineage>
</organism>
<dbReference type="PIRSF" id="PIRSF016838">
    <property type="entry name" value="PafC"/>
    <property type="match status" value="1"/>
</dbReference>
<feature type="domain" description="Helix-turn-helix type 11" evidence="1">
    <location>
        <begin position="14"/>
        <end position="66"/>
    </location>
</feature>
<dbReference type="SUPFAM" id="SSF46785">
    <property type="entry name" value="Winged helix' DNA-binding domain"/>
    <property type="match status" value="1"/>
</dbReference>
<protein>
    <submittedName>
        <fullName evidence="4">Helix-turn-helix type 11 domain protein</fullName>
    </submittedName>
</protein>
<name>B8G6X4_CHLAD</name>
<dbReference type="Pfam" id="PF13280">
    <property type="entry name" value="WYL"/>
    <property type="match status" value="1"/>
</dbReference>
<dbReference type="STRING" id="326427.Cagg_3075"/>
<evidence type="ECO:0000313" key="5">
    <source>
        <dbReference type="Proteomes" id="UP000002508"/>
    </source>
</evidence>
<proteinExistence type="predicted"/>
<dbReference type="KEGG" id="cag:Cagg_3075"/>
<feature type="domain" description="WCX" evidence="3">
    <location>
        <begin position="242"/>
        <end position="319"/>
    </location>
</feature>
<dbReference type="AlphaFoldDB" id="B8G6X4"/>
<dbReference type="HOGENOM" id="CLU_041141_4_0_0"/>
<dbReference type="PANTHER" id="PTHR34580:SF1">
    <property type="entry name" value="PROTEIN PAFC"/>
    <property type="match status" value="1"/>
</dbReference>
<reference evidence="4" key="1">
    <citation type="submission" date="2008-12" db="EMBL/GenBank/DDBJ databases">
        <title>Complete sequence of Chloroflexus aggregans DSM 9485.</title>
        <authorList>
            <consortium name="US DOE Joint Genome Institute"/>
            <person name="Lucas S."/>
            <person name="Copeland A."/>
            <person name="Lapidus A."/>
            <person name="Glavina del Rio T."/>
            <person name="Dalin E."/>
            <person name="Tice H."/>
            <person name="Pitluck S."/>
            <person name="Foster B."/>
            <person name="Larimer F."/>
            <person name="Land M."/>
            <person name="Hauser L."/>
            <person name="Kyrpides N."/>
            <person name="Mikhailova N."/>
            <person name="Bryant D."/>
            <person name="Richardson P."/>
        </authorList>
    </citation>
    <scope>NUCLEOTIDE SEQUENCE</scope>
    <source>
        <strain evidence="4">DSM 9485</strain>
    </source>
</reference>
<dbReference type="InterPro" id="IPR036390">
    <property type="entry name" value="WH_DNA-bd_sf"/>
</dbReference>
<dbReference type="Proteomes" id="UP000002508">
    <property type="component" value="Chromosome"/>
</dbReference>
<dbReference type="eggNOG" id="COG2378">
    <property type="taxonomic scope" value="Bacteria"/>
</dbReference>
<dbReference type="InterPro" id="IPR051534">
    <property type="entry name" value="CBASS_pafABC_assoc_protein"/>
</dbReference>
<dbReference type="Pfam" id="PF25583">
    <property type="entry name" value="WCX"/>
    <property type="match status" value="1"/>
</dbReference>
<dbReference type="RefSeq" id="WP_015941785.1">
    <property type="nucleotide sequence ID" value="NC_011831.1"/>
</dbReference>
<dbReference type="InterPro" id="IPR026881">
    <property type="entry name" value="WYL_dom"/>
</dbReference>
<dbReference type="Gene3D" id="1.10.10.10">
    <property type="entry name" value="Winged helix-like DNA-binding domain superfamily/Winged helix DNA-binding domain"/>
    <property type="match status" value="1"/>
</dbReference>
<keyword evidence="5" id="KW-1185">Reference proteome</keyword>
<evidence type="ECO:0000259" key="2">
    <source>
        <dbReference type="Pfam" id="PF13280"/>
    </source>
</evidence>
<accession>B8G6X4</accession>
<dbReference type="EMBL" id="CP001337">
    <property type="protein sequence ID" value="ACL25933.1"/>
    <property type="molecule type" value="Genomic_DNA"/>
</dbReference>
<dbReference type="PROSITE" id="PS52050">
    <property type="entry name" value="WYL"/>
    <property type="match status" value="1"/>
</dbReference>
<evidence type="ECO:0000259" key="1">
    <source>
        <dbReference type="Pfam" id="PF08279"/>
    </source>
</evidence>
<evidence type="ECO:0000313" key="4">
    <source>
        <dbReference type="EMBL" id="ACL25933.1"/>
    </source>
</evidence>